<dbReference type="GO" id="GO:0005743">
    <property type="term" value="C:mitochondrial inner membrane"/>
    <property type="evidence" value="ECO:0007669"/>
    <property type="project" value="UniProtKB-SubCell"/>
</dbReference>
<comment type="caution">
    <text evidence="10">The sequence shown here is derived from an EMBL/GenBank/DDBJ whole genome shotgun (WGS) entry which is preliminary data.</text>
</comment>
<evidence type="ECO:0000256" key="6">
    <source>
        <dbReference type="ARBA" id="ARBA00022989"/>
    </source>
</evidence>
<keyword evidence="3 9" id="KW-0813">Transport</keyword>
<dbReference type="VEuPathDB" id="FungiDB:RhiirFUN_005931"/>
<gene>
    <name evidence="10" type="ORF">RhiirA1_393094</name>
</gene>
<evidence type="ECO:0000256" key="2">
    <source>
        <dbReference type="ARBA" id="ARBA00006416"/>
    </source>
</evidence>
<keyword evidence="8" id="KW-0472">Membrane</keyword>
<comment type="function">
    <text evidence="9">Mediates the uptake of pyruvate into mitochondria.</text>
</comment>
<protein>
    <recommendedName>
        <fullName evidence="9">Mitochondrial pyruvate carrier</fullName>
    </recommendedName>
</protein>
<accession>A0A2N0RY10</accession>
<dbReference type="VEuPathDB" id="FungiDB:FUN_003791"/>
<evidence type="ECO:0000256" key="7">
    <source>
        <dbReference type="ARBA" id="ARBA00023128"/>
    </source>
</evidence>
<evidence type="ECO:0000256" key="3">
    <source>
        <dbReference type="ARBA" id="ARBA00022448"/>
    </source>
</evidence>
<dbReference type="Pfam" id="PF03650">
    <property type="entry name" value="MPC"/>
    <property type="match status" value="1"/>
</dbReference>
<dbReference type="VEuPathDB" id="FungiDB:RhiirA1_393094"/>
<dbReference type="GO" id="GO:0006850">
    <property type="term" value="P:pyruvate import into mitochondria"/>
    <property type="evidence" value="ECO:0007669"/>
    <property type="project" value="InterPro"/>
</dbReference>
<evidence type="ECO:0000256" key="4">
    <source>
        <dbReference type="ARBA" id="ARBA00022692"/>
    </source>
</evidence>
<keyword evidence="7 9" id="KW-0496">Mitochondrion</keyword>
<dbReference type="AlphaFoldDB" id="A0A2N0RY10"/>
<proteinExistence type="inferred from homology"/>
<keyword evidence="6" id="KW-1133">Transmembrane helix</keyword>
<dbReference type="PANTHER" id="PTHR14154">
    <property type="entry name" value="UPF0041 BRAIN PROTEIN 44-RELATED"/>
    <property type="match status" value="1"/>
</dbReference>
<sequence length="149" mass="17248">MTSYVGFVFQKIKSKEFRDYLMSAIVMFNYYYDSMTNFQLCSLIQLMKHFWGPVANWGLPLAAIADSRKDPEIISPKMTIAMLIYSATFMRFAVKVRPANPLLFACHFTNEGAQLLQGYRYLDYYHFGGKEKKLKQLEESKKAPSPVTL</sequence>
<evidence type="ECO:0000313" key="10">
    <source>
        <dbReference type="EMBL" id="PKC68205.1"/>
    </source>
</evidence>
<dbReference type="Proteomes" id="UP000232688">
    <property type="component" value="Unassembled WGS sequence"/>
</dbReference>
<keyword evidence="4" id="KW-0812">Transmembrane</keyword>
<organism evidence="10 11">
    <name type="scientific">Rhizophagus irregularis</name>
    <dbReference type="NCBI Taxonomy" id="588596"/>
    <lineage>
        <taxon>Eukaryota</taxon>
        <taxon>Fungi</taxon>
        <taxon>Fungi incertae sedis</taxon>
        <taxon>Mucoromycota</taxon>
        <taxon>Glomeromycotina</taxon>
        <taxon>Glomeromycetes</taxon>
        <taxon>Glomerales</taxon>
        <taxon>Glomeraceae</taxon>
        <taxon>Rhizophagus</taxon>
    </lineage>
</organism>
<evidence type="ECO:0000256" key="8">
    <source>
        <dbReference type="ARBA" id="ARBA00023136"/>
    </source>
</evidence>
<dbReference type="InterPro" id="IPR005336">
    <property type="entry name" value="MPC"/>
</dbReference>
<keyword evidence="5 9" id="KW-0999">Mitochondrion inner membrane</keyword>
<reference evidence="10 11" key="2">
    <citation type="submission" date="2017-10" db="EMBL/GenBank/DDBJ databases">
        <title>Genome analyses suggest a sexual origin of heterokaryosis in a supposedly ancient asexual fungus.</title>
        <authorList>
            <person name="Corradi N."/>
            <person name="Sedzielewska K."/>
            <person name="Noel J."/>
            <person name="Charron P."/>
            <person name="Farinelli L."/>
            <person name="Marton T."/>
            <person name="Kruger M."/>
            <person name="Pelin A."/>
            <person name="Brachmann A."/>
            <person name="Corradi N."/>
        </authorList>
    </citation>
    <scope>NUCLEOTIDE SEQUENCE [LARGE SCALE GENOMIC DNA]</scope>
    <source>
        <strain evidence="10 11">A1</strain>
    </source>
</reference>
<reference evidence="10 11" key="1">
    <citation type="submission" date="2017-10" db="EMBL/GenBank/DDBJ databases">
        <title>Extensive intraspecific genome diversity in a model arbuscular mycorrhizal fungus.</title>
        <authorList>
            <person name="Chen E.C.H."/>
            <person name="Morin E."/>
            <person name="Baudet D."/>
            <person name="Noel J."/>
            <person name="Ndikumana S."/>
            <person name="Charron P."/>
            <person name="St-Onge C."/>
            <person name="Giorgi J."/>
            <person name="Grigoriev I.V."/>
            <person name="Roux C."/>
            <person name="Martin F.M."/>
            <person name="Corradi N."/>
        </authorList>
    </citation>
    <scope>NUCLEOTIDE SEQUENCE [LARGE SCALE GENOMIC DNA]</scope>
    <source>
        <strain evidence="10 11">A1</strain>
    </source>
</reference>
<comment type="similarity">
    <text evidence="2 9">Belongs to the mitochondrial pyruvate carrier (MPC) (TC 2.A.105) family.</text>
</comment>
<evidence type="ECO:0000256" key="1">
    <source>
        <dbReference type="ARBA" id="ARBA00004448"/>
    </source>
</evidence>
<dbReference type="EMBL" id="LLXH01000346">
    <property type="protein sequence ID" value="PKC68205.1"/>
    <property type="molecule type" value="Genomic_DNA"/>
</dbReference>
<evidence type="ECO:0000256" key="5">
    <source>
        <dbReference type="ARBA" id="ARBA00022792"/>
    </source>
</evidence>
<comment type="subcellular location">
    <subcellularLocation>
        <location evidence="1 9">Mitochondrion inner membrane</location>
        <topology evidence="1 9">Multi-pass membrane protein</topology>
    </subcellularLocation>
</comment>
<name>A0A2N0RY10_9GLOM</name>
<evidence type="ECO:0000313" key="11">
    <source>
        <dbReference type="Proteomes" id="UP000232688"/>
    </source>
</evidence>
<evidence type="ECO:0000256" key="9">
    <source>
        <dbReference type="RuleBase" id="RU363100"/>
    </source>
</evidence>